<proteinExistence type="predicted"/>
<sequence>MVFKNYNFTFLLDQKSNKKITASRFLSQNHRTNFSIVTPAARRSSSSPGSLPPANAKILIVIFDIKIVGRGLILHHK</sequence>
<organism evidence="1 2">
    <name type="scientific">Flavobacterium gillisiae</name>
    <dbReference type="NCBI Taxonomy" id="150146"/>
    <lineage>
        <taxon>Bacteria</taxon>
        <taxon>Pseudomonadati</taxon>
        <taxon>Bacteroidota</taxon>
        <taxon>Flavobacteriia</taxon>
        <taxon>Flavobacteriales</taxon>
        <taxon>Flavobacteriaceae</taxon>
        <taxon>Flavobacterium</taxon>
    </lineage>
</organism>
<dbReference type="AlphaFoldDB" id="A0A1H4FV52"/>
<reference evidence="2" key="1">
    <citation type="submission" date="2016-10" db="EMBL/GenBank/DDBJ databases">
        <authorList>
            <person name="Varghese N."/>
            <person name="Submissions S."/>
        </authorList>
    </citation>
    <scope>NUCLEOTIDE SEQUENCE [LARGE SCALE GENOMIC DNA]</scope>
    <source>
        <strain evidence="2">DSM 22376</strain>
    </source>
</reference>
<evidence type="ECO:0000313" key="2">
    <source>
        <dbReference type="Proteomes" id="UP000198951"/>
    </source>
</evidence>
<name>A0A1H4FV52_9FLAO</name>
<dbReference type="EMBL" id="FNRD01000015">
    <property type="protein sequence ID" value="SEB01229.1"/>
    <property type="molecule type" value="Genomic_DNA"/>
</dbReference>
<keyword evidence="2" id="KW-1185">Reference proteome</keyword>
<dbReference type="Proteomes" id="UP000198951">
    <property type="component" value="Unassembled WGS sequence"/>
</dbReference>
<protein>
    <submittedName>
        <fullName evidence="1">Uncharacterized protein</fullName>
    </submittedName>
</protein>
<evidence type="ECO:0000313" key="1">
    <source>
        <dbReference type="EMBL" id="SEB01229.1"/>
    </source>
</evidence>
<gene>
    <name evidence="1" type="ORF">SAMN05443667_11541</name>
</gene>
<accession>A0A1H4FV52</accession>